<keyword evidence="7" id="KW-0460">Magnesium</keyword>
<dbReference type="GO" id="GO:0005524">
    <property type="term" value="F:ATP binding"/>
    <property type="evidence" value="ECO:0007669"/>
    <property type="project" value="InterPro"/>
</dbReference>
<sequence length="383" mass="43060">MEESSGLSSMKFFSDQHLSYADILLPHEARARIEVSVLNLLRILNSPDPAISDLSLINRKRSNSCINKGILTDVSYIFLSTSFTKSSLTNAKTAKAFVRVWKVMEICFQILLQEKRVTQRELFYKLLCDSPDYFSSQIEVNRSVQDVVALLRCSRYSLGIMASSRGLVAGRLFLQEPGKEAVDCSACGSSGFAITGDLNLLDNTIMRTDARYIIIVEKHAIFHRLVEDCVFNHIPCVFITAKGYPDIATRFFLHRMSTTFPDLPILALVDWNPAGLAILCTFKFGSIGMGLEAYRYACNVKWIGLRGDDLNLIPEDSLVPLKPKDSQIAKSLLSSKILQENYRDELSLMVQTGKRAEIEALYCHGYNYLGKYIATKIVQGKYI</sequence>
<feature type="domain" description="Spo11/DNA topoisomerase VI subunit A N-terminal" evidence="14">
    <location>
        <begin position="96"/>
        <end position="160"/>
    </location>
</feature>
<comment type="cofactor">
    <cofactor evidence="2">
        <name>Mg(2+)</name>
        <dbReference type="ChEBI" id="CHEBI:18420"/>
    </cofactor>
</comment>
<keyword evidence="10 13" id="KW-0413">Isomerase</keyword>
<keyword evidence="11" id="KW-0539">Nucleus</keyword>
<evidence type="ECO:0000256" key="5">
    <source>
        <dbReference type="ARBA" id="ARBA00012895"/>
    </source>
</evidence>
<dbReference type="InterPro" id="IPR034136">
    <property type="entry name" value="TOPRIM_Topo6A/Spo11"/>
</dbReference>
<organism evidence="16 17">
    <name type="scientific">Arabidopsis thaliana</name>
    <name type="common">Mouse-ear cress</name>
    <dbReference type="NCBI Taxonomy" id="3702"/>
    <lineage>
        <taxon>Eukaryota</taxon>
        <taxon>Viridiplantae</taxon>
        <taxon>Streptophyta</taxon>
        <taxon>Embryophyta</taxon>
        <taxon>Tracheophyta</taxon>
        <taxon>Spermatophyta</taxon>
        <taxon>Magnoliopsida</taxon>
        <taxon>eudicotyledons</taxon>
        <taxon>Gunneridae</taxon>
        <taxon>Pentapetalae</taxon>
        <taxon>rosids</taxon>
        <taxon>malvids</taxon>
        <taxon>Brassicales</taxon>
        <taxon>Brassicaceae</taxon>
        <taxon>Camelineae</taxon>
        <taxon>Arabidopsis</taxon>
    </lineage>
</organism>
<dbReference type="InterPro" id="IPR013049">
    <property type="entry name" value="Spo11/TopoVI_A_N"/>
</dbReference>
<comment type="similarity">
    <text evidence="4 13">Belongs to the TOP6A family.</text>
</comment>
<keyword evidence="9 13" id="KW-0238">DNA-binding</keyword>
<evidence type="ECO:0000259" key="14">
    <source>
        <dbReference type="Pfam" id="PF04406"/>
    </source>
</evidence>
<evidence type="ECO:0000256" key="6">
    <source>
        <dbReference type="ARBA" id="ARBA00022723"/>
    </source>
</evidence>
<dbReference type="SUPFAM" id="SSF56726">
    <property type="entry name" value="DNA topoisomerase IV, alpha subunit"/>
    <property type="match status" value="1"/>
</dbReference>
<dbReference type="Gene3D" id="1.10.10.10">
    <property type="entry name" value="Winged helix-like DNA-binding domain superfamily/Winged helix DNA-binding domain"/>
    <property type="match status" value="1"/>
</dbReference>
<dbReference type="InterPro" id="IPR036388">
    <property type="entry name" value="WH-like_DNA-bd_sf"/>
</dbReference>
<feature type="domain" description="Topoisomerase 6 subunit A/Spo11 TOPRIM" evidence="15">
    <location>
        <begin position="212"/>
        <end position="377"/>
    </location>
</feature>
<feature type="active site" description="O-(5'-phospho-DNA)-tyrosine intermediate" evidence="13">
    <location>
        <position position="124"/>
    </location>
</feature>
<dbReference type="InterPro" id="IPR002815">
    <property type="entry name" value="Spo11/TopoVI_A"/>
</dbReference>
<evidence type="ECO:0000256" key="11">
    <source>
        <dbReference type="ARBA" id="ARBA00023242"/>
    </source>
</evidence>
<dbReference type="PROSITE" id="PS52041">
    <property type="entry name" value="TOPO_IIB"/>
    <property type="match status" value="1"/>
</dbReference>
<dbReference type="PRINTS" id="PR01550">
    <property type="entry name" value="TOP6AFAMILY"/>
</dbReference>
<dbReference type="CDD" id="cd00223">
    <property type="entry name" value="TOPRIM_TopoIIB_SPO"/>
    <property type="match status" value="1"/>
</dbReference>
<evidence type="ECO:0000256" key="8">
    <source>
        <dbReference type="ARBA" id="ARBA00023029"/>
    </source>
</evidence>
<evidence type="ECO:0000256" key="9">
    <source>
        <dbReference type="ARBA" id="ARBA00023125"/>
    </source>
</evidence>
<dbReference type="InterPro" id="IPR036078">
    <property type="entry name" value="Spo11/TopoVI_A_sf"/>
</dbReference>
<proteinExistence type="inferred from homology"/>
<dbReference type="FunFam" id="1.10.10.10:FF:000487">
    <property type="entry name" value="Meiotic recombination protein SPO11-2"/>
    <property type="match status" value="1"/>
</dbReference>
<evidence type="ECO:0000259" key="15">
    <source>
        <dbReference type="Pfam" id="PF21180"/>
    </source>
</evidence>
<dbReference type="GO" id="GO:0005694">
    <property type="term" value="C:chromosome"/>
    <property type="evidence" value="ECO:0007669"/>
    <property type="project" value="InterPro"/>
</dbReference>
<accession>A0A7G2E2K2</accession>
<evidence type="ECO:0000256" key="4">
    <source>
        <dbReference type="ARBA" id="ARBA00006559"/>
    </source>
</evidence>
<evidence type="ECO:0000313" key="16">
    <source>
        <dbReference type="EMBL" id="CAD5316215.1"/>
    </source>
</evidence>
<comment type="catalytic activity">
    <reaction evidence="1 13">
        <text>ATP-dependent breakage, passage and rejoining of double-stranded DNA.</text>
        <dbReference type="EC" id="5.6.2.2"/>
    </reaction>
</comment>
<evidence type="ECO:0000256" key="12">
    <source>
        <dbReference type="ARBA" id="ARBA00073822"/>
    </source>
</evidence>
<dbReference type="GO" id="GO:0003918">
    <property type="term" value="F:DNA topoisomerase type II (double strand cut, ATP-hydrolyzing) activity"/>
    <property type="evidence" value="ECO:0007669"/>
    <property type="project" value="UniProtKB-UniRule"/>
</dbReference>
<evidence type="ECO:0000256" key="3">
    <source>
        <dbReference type="ARBA" id="ARBA00004123"/>
    </source>
</evidence>
<evidence type="ECO:0000256" key="10">
    <source>
        <dbReference type="ARBA" id="ARBA00023235"/>
    </source>
</evidence>
<dbReference type="Pfam" id="PF04406">
    <property type="entry name" value="TP6A_N"/>
    <property type="match status" value="1"/>
</dbReference>
<dbReference type="EC" id="5.6.2.2" evidence="5"/>
<dbReference type="GO" id="GO:0005634">
    <property type="term" value="C:nucleus"/>
    <property type="evidence" value="ECO:0007669"/>
    <property type="project" value="UniProtKB-SubCell"/>
</dbReference>
<dbReference type="FunFam" id="3.40.1360.10:FF:000009">
    <property type="entry name" value="Meiotic recombination protein SPO11-2"/>
    <property type="match status" value="1"/>
</dbReference>
<name>A0A7G2E2K2_ARATH</name>
<protein>
    <recommendedName>
        <fullName evidence="12">Meiotic recombination protein SPO11-2</fullName>
        <ecNumber evidence="5">5.6.2.2</ecNumber>
    </recommendedName>
</protein>
<dbReference type="PANTHER" id="PTHR10848:SF0">
    <property type="entry name" value="MEIOTIC RECOMBINATION PROTEIN SPO11"/>
    <property type="match status" value="1"/>
</dbReference>
<dbReference type="GO" id="GO:0003677">
    <property type="term" value="F:DNA binding"/>
    <property type="evidence" value="ECO:0007669"/>
    <property type="project" value="UniProtKB-UniRule"/>
</dbReference>
<dbReference type="GO" id="GO:0006259">
    <property type="term" value="P:DNA metabolic process"/>
    <property type="evidence" value="ECO:0007669"/>
    <property type="project" value="InterPro"/>
</dbReference>
<evidence type="ECO:0000256" key="1">
    <source>
        <dbReference type="ARBA" id="ARBA00000185"/>
    </source>
</evidence>
<dbReference type="GO" id="GO:0046872">
    <property type="term" value="F:metal ion binding"/>
    <property type="evidence" value="ECO:0007669"/>
    <property type="project" value="UniProtKB-KW"/>
</dbReference>
<gene>
    <name evidence="16" type="ORF">AT9943_LOCUS4546</name>
</gene>
<evidence type="ECO:0000256" key="7">
    <source>
        <dbReference type="ARBA" id="ARBA00022842"/>
    </source>
</evidence>
<comment type="subcellular location">
    <subcellularLocation>
        <location evidence="3">Nucleus</location>
    </subcellularLocation>
</comment>
<dbReference type="Proteomes" id="UP000516314">
    <property type="component" value="Chromosome 1"/>
</dbReference>
<evidence type="ECO:0000313" key="17">
    <source>
        <dbReference type="Proteomes" id="UP000516314"/>
    </source>
</evidence>
<keyword evidence="6" id="KW-0479">Metal-binding</keyword>
<dbReference type="AlphaFoldDB" id="A0A7G2E2K2"/>
<dbReference type="Pfam" id="PF21180">
    <property type="entry name" value="TOP6A-Spo11_Toprim"/>
    <property type="match status" value="1"/>
</dbReference>
<keyword evidence="8 13" id="KW-0799">Topoisomerase</keyword>
<reference evidence="16 17" key="1">
    <citation type="submission" date="2020-09" db="EMBL/GenBank/DDBJ databases">
        <authorList>
            <person name="Ashkenazy H."/>
        </authorList>
    </citation>
    <scope>NUCLEOTIDE SEQUENCE [LARGE SCALE GENOMIC DNA]</scope>
    <source>
        <strain evidence="17">cv. Cdm-0</strain>
    </source>
</reference>
<dbReference type="EMBL" id="LR881466">
    <property type="protein sequence ID" value="CAD5316215.1"/>
    <property type="molecule type" value="Genomic_DNA"/>
</dbReference>
<dbReference type="PANTHER" id="PTHR10848">
    <property type="entry name" value="MEIOTIC RECOMBINATION PROTEIN SPO11"/>
    <property type="match status" value="1"/>
</dbReference>
<evidence type="ECO:0000256" key="2">
    <source>
        <dbReference type="ARBA" id="ARBA00001946"/>
    </source>
</evidence>
<evidence type="ECO:0000256" key="13">
    <source>
        <dbReference type="PROSITE-ProRule" id="PRU01385"/>
    </source>
</evidence>
<dbReference type="Gene3D" id="3.40.1360.10">
    <property type="match status" value="1"/>
</dbReference>